<evidence type="ECO:0000259" key="5">
    <source>
        <dbReference type="Pfam" id="PF00890"/>
    </source>
</evidence>
<reference evidence="6 7" key="1">
    <citation type="submission" date="2024-10" db="EMBL/GenBank/DDBJ databases">
        <title>The Natural Products Discovery Center: Release of the First 8490 Sequenced Strains for Exploring Actinobacteria Biosynthetic Diversity.</title>
        <authorList>
            <person name="Kalkreuter E."/>
            <person name="Kautsar S.A."/>
            <person name="Yang D."/>
            <person name="Bader C.D."/>
            <person name="Teijaro C.N."/>
            <person name="Fluegel L."/>
            <person name="Davis C.M."/>
            <person name="Simpson J.R."/>
            <person name="Lauterbach L."/>
            <person name="Steele A.D."/>
            <person name="Gui C."/>
            <person name="Meng S."/>
            <person name="Li G."/>
            <person name="Viehrig K."/>
            <person name="Ye F."/>
            <person name="Su P."/>
            <person name="Kiefer A.F."/>
            <person name="Nichols A."/>
            <person name="Cepeda A.J."/>
            <person name="Yan W."/>
            <person name="Fan B."/>
            <person name="Jiang Y."/>
            <person name="Adhikari A."/>
            <person name="Zheng C.-J."/>
            <person name="Schuster L."/>
            <person name="Cowan T.M."/>
            <person name="Smanski M.J."/>
            <person name="Chevrette M.G."/>
            <person name="De Carvalho L.P.S."/>
            <person name="Shen B."/>
        </authorList>
    </citation>
    <scope>NUCLEOTIDE SEQUENCE [LARGE SCALE GENOMIC DNA]</scope>
    <source>
        <strain evidence="6 7">NPDC049639</strain>
    </source>
</reference>
<dbReference type="SUPFAM" id="SSF56425">
    <property type="entry name" value="Succinate dehydrogenase/fumarate reductase flavoprotein, catalytic domain"/>
    <property type="match status" value="1"/>
</dbReference>
<dbReference type="SUPFAM" id="SSF51905">
    <property type="entry name" value="FAD/NAD(P)-binding domain"/>
    <property type="match status" value="1"/>
</dbReference>
<dbReference type="EMBL" id="JBITLV010000009">
    <property type="protein sequence ID" value="MFI7589759.1"/>
    <property type="molecule type" value="Genomic_DNA"/>
</dbReference>
<accession>A0ABW8ATP3</accession>
<evidence type="ECO:0000256" key="1">
    <source>
        <dbReference type="ARBA" id="ARBA00001974"/>
    </source>
</evidence>
<comment type="cofactor">
    <cofactor evidence="1">
        <name>FAD</name>
        <dbReference type="ChEBI" id="CHEBI:57692"/>
    </cofactor>
</comment>
<gene>
    <name evidence="6" type="primary">kstD</name>
    <name evidence="6" type="ORF">ACIB24_22040</name>
</gene>
<protein>
    <submittedName>
        <fullName evidence="6">3-oxosteroid 1-dehydrogenase</fullName>
        <ecNumber evidence="6">1.3.99.4</ecNumber>
    </submittedName>
</protein>
<organism evidence="6 7">
    <name type="scientific">Spongisporangium articulatum</name>
    <dbReference type="NCBI Taxonomy" id="3362603"/>
    <lineage>
        <taxon>Bacteria</taxon>
        <taxon>Bacillati</taxon>
        <taxon>Actinomycetota</taxon>
        <taxon>Actinomycetes</taxon>
        <taxon>Kineosporiales</taxon>
        <taxon>Kineosporiaceae</taxon>
        <taxon>Spongisporangium</taxon>
    </lineage>
</organism>
<evidence type="ECO:0000313" key="6">
    <source>
        <dbReference type="EMBL" id="MFI7589759.1"/>
    </source>
</evidence>
<dbReference type="PANTHER" id="PTHR43400">
    <property type="entry name" value="FUMARATE REDUCTASE"/>
    <property type="match status" value="1"/>
</dbReference>
<evidence type="ECO:0000313" key="7">
    <source>
        <dbReference type="Proteomes" id="UP001612915"/>
    </source>
</evidence>
<dbReference type="InterPro" id="IPR003953">
    <property type="entry name" value="FAD-dep_OxRdtase_2_FAD-bd"/>
</dbReference>
<dbReference type="Proteomes" id="UP001612915">
    <property type="component" value="Unassembled WGS sequence"/>
</dbReference>
<name>A0ABW8ATP3_9ACTN</name>
<dbReference type="InterPro" id="IPR027477">
    <property type="entry name" value="Succ_DH/fumarate_Rdtase_cat_sf"/>
</dbReference>
<dbReference type="GO" id="GO:0047571">
    <property type="term" value="F:3-oxosteroid 1-dehydrogenase activity"/>
    <property type="evidence" value="ECO:0007669"/>
    <property type="project" value="UniProtKB-EC"/>
</dbReference>
<sequence length="549" mass="58086">MNEPDVVVAGTGAAGMMAAITAAHHGLRVLLVEKDAHFGGSTARSGGGVWIPGNTRLRAAGADTDAEAARTYLRHIVDGASAPELQDAYLRHGPAALDLLLSQTPMRMNWVRGYSDYYPEAPGGRPEGRSIEPAPFDGRLLGEDRALLNPPYMSAGLGIAITQADYRWLNLVARHPRGLLTALRVGARSWFAKVRGREPLTLGQALAAGMWLAVRRAGIDVWLDSPITGLEVDDAGVRVRVAHGGAEVTLRPGRGVVLAAGGFERNQAMREEFGPTPINAEWSVGATANTGDAIALGRALGAEVALMDDAWWAPSLPLPRGPVFLLAERSLPGSLLVNAAGDRFTNEAAPYVDAVHAMYAAHTEETPAVPAWLIFDQRYRDRYLFAGKGPRQGFSSKWYRSGALHKADTLEKLGAGIGVPGDALAATVARFNTFADAGVDADYHRGESAYDRYYGDPRNRPNPCLAALVKPPFYAARIVPGDLGTKGGLVTDERARVLRADGTAIPGLYAAGNTSALVMGRTYAGPGATLGPAITFGYLAALDLAGVTP</sequence>
<keyword evidence="3" id="KW-0274">FAD</keyword>
<proteinExistence type="predicted"/>
<dbReference type="NCBIfam" id="NF005882">
    <property type="entry name" value="PRK07843.1"/>
    <property type="match status" value="1"/>
</dbReference>
<dbReference type="InterPro" id="IPR036188">
    <property type="entry name" value="FAD/NAD-bd_sf"/>
</dbReference>
<feature type="domain" description="FAD-dependent oxidoreductase 2 FAD-binding" evidence="5">
    <location>
        <begin position="5"/>
        <end position="530"/>
    </location>
</feature>
<keyword evidence="2" id="KW-0285">Flavoprotein</keyword>
<evidence type="ECO:0000256" key="3">
    <source>
        <dbReference type="ARBA" id="ARBA00022827"/>
    </source>
</evidence>
<dbReference type="RefSeq" id="WP_398284360.1">
    <property type="nucleotide sequence ID" value="NZ_JBITLV010000009.1"/>
</dbReference>
<evidence type="ECO:0000256" key="2">
    <source>
        <dbReference type="ARBA" id="ARBA00022630"/>
    </source>
</evidence>
<dbReference type="PANTHER" id="PTHR43400:SF10">
    <property type="entry name" value="3-OXOSTEROID 1-DEHYDROGENASE"/>
    <property type="match status" value="1"/>
</dbReference>
<dbReference type="Pfam" id="PF00890">
    <property type="entry name" value="FAD_binding_2"/>
    <property type="match status" value="1"/>
</dbReference>
<keyword evidence="7" id="KW-1185">Reference proteome</keyword>
<comment type="caution">
    <text evidence="6">The sequence shown here is derived from an EMBL/GenBank/DDBJ whole genome shotgun (WGS) entry which is preliminary data.</text>
</comment>
<evidence type="ECO:0000256" key="4">
    <source>
        <dbReference type="ARBA" id="ARBA00023002"/>
    </source>
</evidence>
<dbReference type="Gene3D" id="3.50.50.60">
    <property type="entry name" value="FAD/NAD(P)-binding domain"/>
    <property type="match status" value="2"/>
</dbReference>
<keyword evidence="4 6" id="KW-0560">Oxidoreductase</keyword>
<dbReference type="InterPro" id="IPR050315">
    <property type="entry name" value="FAD-oxidoreductase_2"/>
</dbReference>
<dbReference type="EC" id="1.3.99.4" evidence="6"/>